<dbReference type="AlphaFoldDB" id="A0A8X6FBC3"/>
<proteinExistence type="predicted"/>
<organism evidence="2 3">
    <name type="scientific">Trichonephila clavata</name>
    <name type="common">Joro spider</name>
    <name type="synonym">Nephila clavata</name>
    <dbReference type="NCBI Taxonomy" id="2740835"/>
    <lineage>
        <taxon>Eukaryota</taxon>
        <taxon>Metazoa</taxon>
        <taxon>Ecdysozoa</taxon>
        <taxon>Arthropoda</taxon>
        <taxon>Chelicerata</taxon>
        <taxon>Arachnida</taxon>
        <taxon>Araneae</taxon>
        <taxon>Araneomorphae</taxon>
        <taxon>Entelegynae</taxon>
        <taxon>Araneoidea</taxon>
        <taxon>Nephilidae</taxon>
        <taxon>Trichonephila</taxon>
    </lineage>
</organism>
<dbReference type="Proteomes" id="UP000887116">
    <property type="component" value="Unassembled WGS sequence"/>
</dbReference>
<reference evidence="2" key="1">
    <citation type="submission" date="2020-07" db="EMBL/GenBank/DDBJ databases">
        <title>Multicomponent nature underlies the extraordinary mechanical properties of spider dragline silk.</title>
        <authorList>
            <person name="Kono N."/>
            <person name="Nakamura H."/>
            <person name="Mori M."/>
            <person name="Yoshida Y."/>
            <person name="Ohtoshi R."/>
            <person name="Malay A.D."/>
            <person name="Moran D.A.P."/>
            <person name="Tomita M."/>
            <person name="Numata K."/>
            <person name="Arakawa K."/>
        </authorList>
    </citation>
    <scope>NUCLEOTIDE SEQUENCE</scope>
</reference>
<feature type="region of interest" description="Disordered" evidence="1">
    <location>
        <begin position="44"/>
        <end position="74"/>
    </location>
</feature>
<dbReference type="EMBL" id="BMAO01031496">
    <property type="protein sequence ID" value="GFQ75487.1"/>
    <property type="molecule type" value="Genomic_DNA"/>
</dbReference>
<accession>A0A8X6FBC3</accession>
<keyword evidence="3" id="KW-1185">Reference proteome</keyword>
<evidence type="ECO:0000313" key="3">
    <source>
        <dbReference type="Proteomes" id="UP000887116"/>
    </source>
</evidence>
<evidence type="ECO:0000313" key="2">
    <source>
        <dbReference type="EMBL" id="GFQ75487.1"/>
    </source>
</evidence>
<feature type="compositionally biased region" description="Basic and acidic residues" evidence="1">
    <location>
        <begin position="48"/>
        <end position="74"/>
    </location>
</feature>
<evidence type="ECO:0000256" key="1">
    <source>
        <dbReference type="SAM" id="MobiDB-lite"/>
    </source>
</evidence>
<gene>
    <name evidence="2" type="ORF">TNCT_587321</name>
</gene>
<name>A0A8X6FBC3_TRICU</name>
<protein>
    <submittedName>
        <fullName evidence="2">Uncharacterized protein</fullName>
    </submittedName>
</protein>
<sequence>MQSVIGQKKFVGDKSFTNNGKPMRPFMQSLILVKQSPMKIGSIYGNEIENKNRHDNSQPELTKSDKKENLEETKESTIEIIEKVRVTEGTTPETTENPRIISNRNKVKAIEDEGTEETTPIENSPVFSDRNEVKTIEENRDTKETTWETLGNAPVVSDRNELIIVEDKGAEETTQEMMENSPVISDRNELKIMEEDIGVEETTRGMTENFPVISIRNEVETIEDKDIQEATQDSMDSDSKEHVSNEYATIEFKSYLGSMLSFSLI</sequence>
<dbReference type="OrthoDB" id="6473371at2759"/>
<feature type="region of interest" description="Disordered" evidence="1">
    <location>
        <begin position="1"/>
        <end position="22"/>
    </location>
</feature>
<comment type="caution">
    <text evidence="2">The sequence shown here is derived from an EMBL/GenBank/DDBJ whole genome shotgun (WGS) entry which is preliminary data.</text>
</comment>